<dbReference type="HOGENOM" id="CLU_056788_6_2_6"/>
<dbReference type="STRING" id="458817.Shal_2015"/>
<dbReference type="AlphaFoldDB" id="B0TT15"/>
<reference evidence="1" key="1">
    <citation type="submission" date="2008-01" db="EMBL/GenBank/DDBJ databases">
        <title>Complete sequence of Shewanella halifaxensis HAW-EB4.</title>
        <authorList>
            <consortium name="US DOE Joint Genome Institute"/>
            <person name="Copeland A."/>
            <person name="Lucas S."/>
            <person name="Lapidus A."/>
            <person name="Glavina del Rio T."/>
            <person name="Dalin E."/>
            <person name="Tice H."/>
            <person name="Bruce D."/>
            <person name="Goodwin L."/>
            <person name="Pitluck S."/>
            <person name="Sims D."/>
            <person name="Brettin T."/>
            <person name="Detter J.C."/>
            <person name="Han C."/>
            <person name="Kuske C.R."/>
            <person name="Schmutz J."/>
            <person name="Larimer F."/>
            <person name="Land M."/>
            <person name="Hauser L."/>
            <person name="Kyrpides N."/>
            <person name="Kim E."/>
            <person name="Zhao J.-S."/>
            <person name="Richardson P."/>
        </authorList>
    </citation>
    <scope>NUCLEOTIDE SEQUENCE [LARGE SCALE GENOMIC DNA]</scope>
    <source>
        <strain evidence="1">HAW-EB4</strain>
    </source>
</reference>
<dbReference type="Proteomes" id="UP000001317">
    <property type="component" value="Chromosome"/>
</dbReference>
<evidence type="ECO:0000313" key="2">
    <source>
        <dbReference type="Proteomes" id="UP000001317"/>
    </source>
</evidence>
<dbReference type="EMBL" id="CP000931">
    <property type="protein sequence ID" value="ABZ76576.1"/>
    <property type="molecule type" value="Genomic_DNA"/>
</dbReference>
<name>B0TT15_SHEHH</name>
<accession>B0TT15</accession>
<evidence type="ECO:0000313" key="1">
    <source>
        <dbReference type="EMBL" id="ABZ76576.1"/>
    </source>
</evidence>
<proteinExistence type="predicted"/>
<organism evidence="1 2">
    <name type="scientific">Shewanella halifaxensis (strain HAW-EB4)</name>
    <dbReference type="NCBI Taxonomy" id="458817"/>
    <lineage>
        <taxon>Bacteria</taxon>
        <taxon>Pseudomonadati</taxon>
        <taxon>Pseudomonadota</taxon>
        <taxon>Gammaproteobacteria</taxon>
        <taxon>Alteromonadales</taxon>
        <taxon>Shewanellaceae</taxon>
        <taxon>Shewanella</taxon>
    </lineage>
</organism>
<dbReference type="KEGG" id="shl:Shal_2015"/>
<sequence length="125" mass="14754">MHEFFWKTVISLEIDRQGSQSIAISNSTIRFKDEARFGHQNTTTRLWARRFTRPRAIRQQQCEYVYFFRAACPQIEQTEAIVVRYLNKNIVSQHLSQIAERMKPGRHAVVVMVSIRQTLRMSLPT</sequence>
<protein>
    <submittedName>
        <fullName evidence="1">Uncharacterized protein</fullName>
    </submittedName>
</protein>
<gene>
    <name evidence="1" type="ordered locus">Shal_2015</name>
</gene>
<keyword evidence="2" id="KW-1185">Reference proteome</keyword>
<dbReference type="eggNOG" id="COG3335">
    <property type="taxonomic scope" value="Bacteria"/>
</dbReference>